<protein>
    <submittedName>
        <fullName evidence="1">Uncharacterized protein</fullName>
    </submittedName>
</protein>
<evidence type="ECO:0000313" key="1">
    <source>
        <dbReference type="EMBL" id="OCH88218.1"/>
    </source>
</evidence>
<sequence>MNLTHLSAAQLLPILAPFLSRFSLPSFLTPFIADTSRIWHRNEDRSFRIIQYLLEHLDDHIAVYGSDSNEDARSQARTLKVVRDAKSQVWDRIAEAVFANDPKLCEDFAKDRSKYGKRVGARLELYQSRYTEADLLIYDMPPAALKSIIRGTKECRITVGIFCQLYGLWGKNPRFERMTANAEPGQPLAANAHDILFPSPRCEPGHEAPIDASSGDMYFNPNFDWKEFIFNASMQQSVLMENPESGVFPPFDGQQSSAPPSSAHLAMISNMSIPAVAEAIALPLKS</sequence>
<name>A0A8E2ANZ4_9APHY</name>
<keyword evidence="2" id="KW-1185">Reference proteome</keyword>
<dbReference type="Proteomes" id="UP000250043">
    <property type="component" value="Unassembled WGS sequence"/>
</dbReference>
<reference evidence="1 2" key="1">
    <citation type="submission" date="2016-07" db="EMBL/GenBank/DDBJ databases">
        <title>Draft genome of the white-rot fungus Obba rivulosa 3A-2.</title>
        <authorList>
            <consortium name="DOE Joint Genome Institute"/>
            <person name="Miettinen O."/>
            <person name="Riley R."/>
            <person name="Acob R."/>
            <person name="Barry K."/>
            <person name="Cullen D."/>
            <person name="De Vries R."/>
            <person name="Hainaut M."/>
            <person name="Hatakka A."/>
            <person name="Henrissat B."/>
            <person name="Hilden K."/>
            <person name="Kuo R."/>
            <person name="Labutti K."/>
            <person name="Lipzen A."/>
            <person name="Makela M.R."/>
            <person name="Sandor L."/>
            <person name="Spatafora J.W."/>
            <person name="Grigoriev I.V."/>
            <person name="Hibbett D.S."/>
        </authorList>
    </citation>
    <scope>NUCLEOTIDE SEQUENCE [LARGE SCALE GENOMIC DNA]</scope>
    <source>
        <strain evidence="1 2">3A-2</strain>
    </source>
</reference>
<gene>
    <name evidence="1" type="ORF">OBBRIDRAFT_836740</name>
</gene>
<dbReference type="AlphaFoldDB" id="A0A8E2ANZ4"/>
<organism evidence="1 2">
    <name type="scientific">Obba rivulosa</name>
    <dbReference type="NCBI Taxonomy" id="1052685"/>
    <lineage>
        <taxon>Eukaryota</taxon>
        <taxon>Fungi</taxon>
        <taxon>Dikarya</taxon>
        <taxon>Basidiomycota</taxon>
        <taxon>Agaricomycotina</taxon>
        <taxon>Agaricomycetes</taxon>
        <taxon>Polyporales</taxon>
        <taxon>Gelatoporiaceae</taxon>
        <taxon>Obba</taxon>
    </lineage>
</organism>
<proteinExistence type="predicted"/>
<evidence type="ECO:0000313" key="2">
    <source>
        <dbReference type="Proteomes" id="UP000250043"/>
    </source>
</evidence>
<dbReference type="EMBL" id="KV722458">
    <property type="protein sequence ID" value="OCH88218.1"/>
    <property type="molecule type" value="Genomic_DNA"/>
</dbReference>
<accession>A0A8E2ANZ4</accession>